<reference evidence="6 7" key="1">
    <citation type="submission" date="2019-03" db="EMBL/GenBank/DDBJ databases">
        <title>Genomic Encyclopedia of Type Strains, Phase IV (KMG-IV): sequencing the most valuable type-strain genomes for metagenomic binning, comparative biology and taxonomic classification.</title>
        <authorList>
            <person name="Goeker M."/>
        </authorList>
    </citation>
    <scope>NUCLEOTIDE SEQUENCE [LARGE SCALE GENOMIC DNA]</scope>
    <source>
        <strain evidence="6 7">DSM 21667</strain>
    </source>
</reference>
<accession>A0A4R6Z000</accession>
<dbReference type="EMBL" id="SNZH01000005">
    <property type="protein sequence ID" value="TDR44830.1"/>
    <property type="molecule type" value="Genomic_DNA"/>
</dbReference>
<feature type="active site" evidence="3">
    <location>
        <position position="273"/>
    </location>
</feature>
<evidence type="ECO:0000256" key="2">
    <source>
        <dbReference type="ARBA" id="ARBA00023002"/>
    </source>
</evidence>
<dbReference type="GO" id="GO:0016620">
    <property type="term" value="F:oxidoreductase activity, acting on the aldehyde or oxo group of donors, NAD or NADP as acceptor"/>
    <property type="evidence" value="ECO:0007669"/>
    <property type="project" value="InterPro"/>
</dbReference>
<evidence type="ECO:0000256" key="1">
    <source>
        <dbReference type="ARBA" id="ARBA00009986"/>
    </source>
</evidence>
<dbReference type="Gene3D" id="3.40.605.10">
    <property type="entry name" value="Aldehyde Dehydrogenase, Chain A, domain 1"/>
    <property type="match status" value="1"/>
</dbReference>
<proteinExistence type="inferred from homology"/>
<comment type="caution">
    <text evidence="6">The sequence shown here is derived from an EMBL/GenBank/DDBJ whole genome shotgun (WGS) entry which is preliminary data.</text>
</comment>
<dbReference type="PANTHER" id="PTHR11699">
    <property type="entry name" value="ALDEHYDE DEHYDROGENASE-RELATED"/>
    <property type="match status" value="1"/>
</dbReference>
<keyword evidence="2 4" id="KW-0560">Oxidoreductase</keyword>
<comment type="similarity">
    <text evidence="1 4">Belongs to the aldehyde dehydrogenase family.</text>
</comment>
<evidence type="ECO:0000256" key="4">
    <source>
        <dbReference type="RuleBase" id="RU003345"/>
    </source>
</evidence>
<dbReference type="InterPro" id="IPR016162">
    <property type="entry name" value="Ald_DH_N"/>
</dbReference>
<dbReference type="InterPro" id="IPR029510">
    <property type="entry name" value="Ald_DH_CS_GLU"/>
</dbReference>
<dbReference type="FunFam" id="3.40.605.10:FF:000007">
    <property type="entry name" value="NAD/NADP-dependent betaine aldehyde dehydrogenase"/>
    <property type="match status" value="1"/>
</dbReference>
<dbReference type="InterPro" id="IPR016163">
    <property type="entry name" value="Ald_DH_C"/>
</dbReference>
<dbReference type="OrthoDB" id="5687308at2"/>
<dbReference type="SUPFAM" id="SSF53720">
    <property type="entry name" value="ALDH-like"/>
    <property type="match status" value="1"/>
</dbReference>
<dbReference type="Gene3D" id="3.40.309.10">
    <property type="entry name" value="Aldehyde Dehydrogenase, Chain A, domain 2"/>
    <property type="match status" value="1"/>
</dbReference>
<gene>
    <name evidence="6" type="ORF">DFR29_10511</name>
</gene>
<dbReference type="PROSITE" id="PS00687">
    <property type="entry name" value="ALDEHYDE_DEHYDR_GLU"/>
    <property type="match status" value="1"/>
</dbReference>
<dbReference type="FunFam" id="3.40.309.10:FF:000012">
    <property type="entry name" value="Betaine aldehyde dehydrogenase"/>
    <property type="match status" value="1"/>
</dbReference>
<evidence type="ECO:0000313" key="6">
    <source>
        <dbReference type="EMBL" id="TDR44830.1"/>
    </source>
</evidence>
<keyword evidence="7" id="KW-1185">Reference proteome</keyword>
<evidence type="ECO:0000313" key="7">
    <source>
        <dbReference type="Proteomes" id="UP000295293"/>
    </source>
</evidence>
<dbReference type="InterPro" id="IPR015590">
    <property type="entry name" value="Aldehyde_DH_dom"/>
</dbReference>
<dbReference type="Pfam" id="PF00171">
    <property type="entry name" value="Aldedh"/>
    <property type="match status" value="1"/>
</dbReference>
<evidence type="ECO:0000259" key="5">
    <source>
        <dbReference type="Pfam" id="PF00171"/>
    </source>
</evidence>
<name>A0A4R6Z000_9GAMM</name>
<protein>
    <submittedName>
        <fullName evidence="6">Aldehyde dehydrogenase (Acceptor)</fullName>
    </submittedName>
</protein>
<dbReference type="InterPro" id="IPR016161">
    <property type="entry name" value="Ald_DH/histidinol_DH"/>
</dbReference>
<dbReference type="Proteomes" id="UP000295293">
    <property type="component" value="Unassembled WGS sequence"/>
</dbReference>
<dbReference type="RefSeq" id="WP_133818353.1">
    <property type="nucleotide sequence ID" value="NZ_SNZH01000005.1"/>
</dbReference>
<evidence type="ECO:0000256" key="3">
    <source>
        <dbReference type="PROSITE-ProRule" id="PRU10007"/>
    </source>
</evidence>
<sequence length="500" mass="53293">MNATTAIAPQRPALSAASAGFLQRPKQLLINNRWTDAQSGARIPVENPALGEVIVEVAAAGAADVELAVAAARTAFKRWSTQQPSMRARLLFKLADLLERHAGEFAELESLDVGKPLMITRMLDVPFTVDAIRYNAGWATKLTGETFDLACAPTPFQAFSLRQPVGVVAGIVPWNFPLLQMAMKVSAALAAGCVIVLKPSELTPLSALRLGELALEAGFPPGVLQILTGLGSEAGAALVRHPGVDKISFTGSTAVGRDIVRSCAEDFKRVTVELGGKSPNIIFADADLEQAIAGSAAAAFFNAGQVCYAGTRLYVQDSVYDTVVAGLAEAMANYVIGDPFDAETQLGPLVSARQRERVEGYVDEGVRAGAEIVAGGRRVDRQGYFVEPTLLAKTDPAMRVIQEEIFGPVVCVVPFKNFADVVAQANGTRYGLAAGVWSRDVKNAHRAARAIHAGTVWVNCYHVVDPNMPFGGWRESGWGREFGRAGVESFTELKSVALKL</sequence>
<feature type="domain" description="Aldehyde dehydrogenase" evidence="5">
    <location>
        <begin position="34"/>
        <end position="496"/>
    </location>
</feature>
<organism evidence="6 7">
    <name type="scientific">Tahibacter aquaticus</name>
    <dbReference type="NCBI Taxonomy" id="520092"/>
    <lineage>
        <taxon>Bacteria</taxon>
        <taxon>Pseudomonadati</taxon>
        <taxon>Pseudomonadota</taxon>
        <taxon>Gammaproteobacteria</taxon>
        <taxon>Lysobacterales</taxon>
        <taxon>Rhodanobacteraceae</taxon>
        <taxon>Tahibacter</taxon>
    </lineage>
</organism>
<dbReference type="AlphaFoldDB" id="A0A4R6Z000"/>